<organism evidence="1 2">
    <name type="scientific">Nannocystis pusilla</name>
    <dbReference type="NCBI Taxonomy" id="889268"/>
    <lineage>
        <taxon>Bacteria</taxon>
        <taxon>Pseudomonadati</taxon>
        <taxon>Myxococcota</taxon>
        <taxon>Polyangia</taxon>
        <taxon>Nannocystales</taxon>
        <taxon>Nannocystaceae</taxon>
        <taxon>Nannocystis</taxon>
    </lineage>
</organism>
<accession>A0ABS7TJ67</accession>
<evidence type="ECO:0000313" key="2">
    <source>
        <dbReference type="Proteomes" id="UP001139031"/>
    </source>
</evidence>
<keyword evidence="2" id="KW-1185">Reference proteome</keyword>
<dbReference type="EMBL" id="JAIRAU010000001">
    <property type="protein sequence ID" value="MBZ5708249.1"/>
    <property type="molecule type" value="Genomic_DNA"/>
</dbReference>
<gene>
    <name evidence="1" type="ORF">K7C98_03195</name>
</gene>
<name>A0ABS7TJ67_9BACT</name>
<reference evidence="1" key="1">
    <citation type="submission" date="2021-08" db="EMBL/GenBank/DDBJ databases">
        <authorList>
            <person name="Stevens D.C."/>
        </authorList>
    </citation>
    <scope>NUCLEOTIDE SEQUENCE</scope>
    <source>
        <strain evidence="1">DSM 53165</strain>
    </source>
</reference>
<comment type="caution">
    <text evidence="1">The sequence shown here is derived from an EMBL/GenBank/DDBJ whole genome shotgun (WGS) entry which is preliminary data.</text>
</comment>
<proteinExistence type="predicted"/>
<sequence>MFYPVSDDMGESGLQLFVRHLLLDLLNDYFAALEREAFVGSSRSFYYKQGDASARAASAAAPRHRVRAELAALRQK</sequence>
<evidence type="ECO:0000313" key="1">
    <source>
        <dbReference type="EMBL" id="MBZ5708249.1"/>
    </source>
</evidence>
<dbReference type="Proteomes" id="UP001139031">
    <property type="component" value="Unassembled WGS sequence"/>
</dbReference>
<protein>
    <submittedName>
        <fullName evidence="1">Uncharacterized protein</fullName>
    </submittedName>
</protein>